<dbReference type="Pfam" id="PF23925">
    <property type="entry name" value="A-sol_ELP1"/>
    <property type="match status" value="1"/>
</dbReference>
<feature type="domain" description="ELP1 alpha-solenoid" evidence="11">
    <location>
        <begin position="687"/>
        <end position="895"/>
    </location>
</feature>
<gene>
    <name evidence="13" type="ORF">BDY21DRAFT_418628</name>
</gene>
<feature type="compositionally biased region" description="Basic residues" evidence="7">
    <location>
        <begin position="1202"/>
        <end position="1217"/>
    </location>
</feature>
<proteinExistence type="inferred from homology"/>
<comment type="function">
    <text evidence="6">Component of the elongator complex which is required for multiple tRNA modifications, including mcm5U (5-methoxycarbonylmethyl uridine), mcm5s2U (5-methoxycarbonylmethyl-2-thiouridine), and ncm5U (5-carbamoylmethyl uridine). The elongator complex catalyzes formation of carboxymethyluridine in the wobble base at position 34 in tRNAs.</text>
</comment>
<dbReference type="GO" id="GO:0033588">
    <property type="term" value="C:elongator holoenzyme complex"/>
    <property type="evidence" value="ECO:0007669"/>
    <property type="project" value="InterPro"/>
</dbReference>
<dbReference type="Pfam" id="PF04762">
    <property type="entry name" value="Beta-prop_ELP1_1st"/>
    <property type="match status" value="1"/>
</dbReference>
<dbReference type="Pfam" id="PF23878">
    <property type="entry name" value="TPR_ELP1"/>
    <property type="match status" value="1"/>
</dbReference>
<dbReference type="PIRSF" id="PIRSF017233">
    <property type="entry name" value="IKAP"/>
    <property type="match status" value="1"/>
</dbReference>
<evidence type="ECO:0000256" key="2">
    <source>
        <dbReference type="ARBA" id="ARBA00006086"/>
    </source>
</evidence>
<feature type="compositionally biased region" description="Low complexity" evidence="7">
    <location>
        <begin position="1185"/>
        <end position="1201"/>
    </location>
</feature>
<dbReference type="InterPro" id="IPR056167">
    <property type="entry name" value="A-sol_ELP1"/>
</dbReference>
<dbReference type="SUPFAM" id="SSF82171">
    <property type="entry name" value="DPP6 N-terminal domain-like"/>
    <property type="match status" value="1"/>
</dbReference>
<feature type="domain" description="ELP1 N-terminal second beta-propeller" evidence="9">
    <location>
        <begin position="400"/>
        <end position="663"/>
    </location>
</feature>
<feature type="compositionally biased region" description="Gly residues" evidence="7">
    <location>
        <begin position="1295"/>
        <end position="1305"/>
    </location>
</feature>
<feature type="compositionally biased region" description="Gly residues" evidence="7">
    <location>
        <begin position="1144"/>
        <end position="1156"/>
    </location>
</feature>
<feature type="domain" description="ELP1 three-helical bundle" evidence="12">
    <location>
        <begin position="1187"/>
        <end position="1277"/>
    </location>
</feature>
<dbReference type="InterPro" id="IPR056169">
    <property type="entry name" value="HB_ELP1"/>
</dbReference>
<evidence type="ECO:0000256" key="5">
    <source>
        <dbReference type="ARBA" id="ARBA00029535"/>
    </source>
</evidence>
<dbReference type="EMBL" id="MU001671">
    <property type="protein sequence ID" value="KAF2461618.1"/>
    <property type="molecule type" value="Genomic_DNA"/>
</dbReference>
<dbReference type="GO" id="GO:0002926">
    <property type="term" value="P:tRNA wobble base 5-methoxycarbonylmethyl-2-thiouridinylation"/>
    <property type="evidence" value="ECO:0007669"/>
    <property type="project" value="TreeGrafter"/>
</dbReference>
<organism evidence="13 14">
    <name type="scientific">Lineolata rhizophorae</name>
    <dbReference type="NCBI Taxonomy" id="578093"/>
    <lineage>
        <taxon>Eukaryota</taxon>
        <taxon>Fungi</taxon>
        <taxon>Dikarya</taxon>
        <taxon>Ascomycota</taxon>
        <taxon>Pezizomycotina</taxon>
        <taxon>Dothideomycetes</taxon>
        <taxon>Dothideomycetes incertae sedis</taxon>
        <taxon>Lineolatales</taxon>
        <taxon>Lineolataceae</taxon>
        <taxon>Lineolata</taxon>
    </lineage>
</organism>
<dbReference type="SUPFAM" id="SSF69322">
    <property type="entry name" value="Tricorn protease domain 2"/>
    <property type="match status" value="1"/>
</dbReference>
<sequence>MRNLRNIFHAETKFSDSELPLTATTWDTANNAAICAFGPTESSAVIEIKRLKYHGYKEIIQPIQSWDAPCPQPDLSCDKILSLHYFADTATICLVLAGGDLILVREDPLPGEDSIEIVGSVDAGITAAVWAPDEELLAITTRADTLLYMTRQLENITSVEFSPEDVQASKHVSVGWGKTETQFKGKRAKALRDPTVPEHVDDGVLSPEDDGYVAISWRGDGAFLAVSSIQGGKRRIIRVYSREGALDSVSEPVDGLEGALSWRPAGNLIAGAQRLKGRVDIVFFERNGLRHGQFSLPLSADELSQWGSKISIQWNDDSTVLAVCFKDRVQFWTMGNYHYYLKQEVEISPEESSLAGIAWHPEKYLRTLLRSPGSLQWLDYVFDVAAGSTKPPDDHGVVAVMDGRTLKLTPLRFANVPPPMALHEINLETNAVDVAFSRSGQRISVLHKGSVALYSYKLLGKPIPQPVLEGRCAFPDPEGCRPRQIRFLGDSKAVVVAATSFGEEIFCIDFDENQVVPFLPDEQFPSPLAAIVSRQDYEKVGLHFQDGLAKELDTNINDVGLVEAETSMVSKAPVTCPWTEFMRHGGRTLAVGLSINGHLYINDHCLTRNCTSFLLTPAHILFTTTNHLLKFIHMSAVEDLEVPPDEPEKDERCRSIERGAKLVTVIPSTYAVVLQMPRGNLETIFPRALVLAGIRRHIEERNYKEAFFACRKHRVDMNIIHDHAPEQFMRNVKEFIRQIKKVEHIDLFLSQLSEEDVSKAMYKETLKNPLVIGEHPTLNGRIQELSPQKQLSDSKINRICDAFLDALEDMKATNLRNIITANVCKSPADLDAGLLVLKEQDEDLAEDAAEHICFLADVNKLYDNALGLYNLELALLIAQQSQKDPREYLPYLQRLQEMSPLRRRFTIDDRLGRHAKALTHLHNLGTDSPFEEAKSYTSKHDLYTTALDLYKYEPLRVRAITALYATFLTSRNRFRDAGAAHDSLGDYGAAARAYRRALAWRECLAAAYLAEDMSAAERRTLAADLAGALLEARDFAAAATVLLEYLGDLEAGVRALCKGALFADATRVIALRTAGDNDGDDSAGGSSGGKKRRKELLADVLDAGLAESAAGLTELFAECKVQLGKQVPRLRELRAKKREDPLGFFGGGSGGAGGGEGDGDVPDNVSLAPTDASTAGNNSLMTRYTGRGSEATSAASSAYSRRTAKHRRKEERKRARGKPGSVYEEEYLVASVGRLIERVNSVGDEAGRVVEGLVRRGMRERAEAAARGWREVVGLCEGCVGEVFGAEEKVRIERGGGGVQDGGSDGAEVSERPQGAEGVLWDTLHGRKSWDVPVVKGVPGLCLL</sequence>
<dbReference type="OrthoDB" id="40048at2759"/>
<evidence type="ECO:0000256" key="4">
    <source>
        <dbReference type="ARBA" id="ARBA00022694"/>
    </source>
</evidence>
<reference evidence="13" key="1">
    <citation type="journal article" date="2020" name="Stud. Mycol.">
        <title>101 Dothideomycetes genomes: a test case for predicting lifestyles and emergence of pathogens.</title>
        <authorList>
            <person name="Haridas S."/>
            <person name="Albert R."/>
            <person name="Binder M."/>
            <person name="Bloem J."/>
            <person name="Labutti K."/>
            <person name="Salamov A."/>
            <person name="Andreopoulos B."/>
            <person name="Baker S."/>
            <person name="Barry K."/>
            <person name="Bills G."/>
            <person name="Bluhm B."/>
            <person name="Cannon C."/>
            <person name="Castanera R."/>
            <person name="Culley D."/>
            <person name="Daum C."/>
            <person name="Ezra D."/>
            <person name="Gonzalez J."/>
            <person name="Henrissat B."/>
            <person name="Kuo A."/>
            <person name="Liang C."/>
            <person name="Lipzen A."/>
            <person name="Lutzoni F."/>
            <person name="Magnuson J."/>
            <person name="Mondo S."/>
            <person name="Nolan M."/>
            <person name="Ohm R."/>
            <person name="Pangilinan J."/>
            <person name="Park H.-J."/>
            <person name="Ramirez L."/>
            <person name="Alfaro M."/>
            <person name="Sun H."/>
            <person name="Tritt A."/>
            <person name="Yoshinaga Y."/>
            <person name="Zwiers L.-H."/>
            <person name="Turgeon B."/>
            <person name="Goodwin S."/>
            <person name="Spatafora J."/>
            <person name="Crous P."/>
            <person name="Grigoriev I."/>
        </authorList>
    </citation>
    <scope>NUCLEOTIDE SEQUENCE</scope>
    <source>
        <strain evidence="13">ATCC 16933</strain>
    </source>
</reference>
<evidence type="ECO:0000259" key="10">
    <source>
        <dbReference type="Pfam" id="PF23878"/>
    </source>
</evidence>
<dbReference type="PANTHER" id="PTHR12747">
    <property type="entry name" value="ELONGATOR COMPLEX PROTEIN 1"/>
    <property type="match status" value="1"/>
</dbReference>
<comment type="subcellular location">
    <subcellularLocation>
        <location evidence="6">Cytoplasm</location>
    </subcellularLocation>
    <subcellularLocation>
        <location evidence="6">Nucleus</location>
    </subcellularLocation>
</comment>
<dbReference type="InterPro" id="IPR056166">
    <property type="entry name" value="TPR_ELP1"/>
</dbReference>
<dbReference type="InterPro" id="IPR015943">
    <property type="entry name" value="WD40/YVTN_repeat-like_dom_sf"/>
</dbReference>
<evidence type="ECO:0000256" key="1">
    <source>
        <dbReference type="ARBA" id="ARBA00005043"/>
    </source>
</evidence>
<evidence type="ECO:0000313" key="13">
    <source>
        <dbReference type="EMBL" id="KAF2461618.1"/>
    </source>
</evidence>
<dbReference type="PANTHER" id="PTHR12747:SF0">
    <property type="entry name" value="ELONGATOR COMPLEX PROTEIN 1"/>
    <property type="match status" value="1"/>
</dbReference>
<keyword evidence="6" id="KW-0539">Nucleus</keyword>
<comment type="similarity">
    <text evidence="2 6">Belongs to the ELP1/IKA1 family.</text>
</comment>
<keyword evidence="3 6" id="KW-0963">Cytoplasm</keyword>
<feature type="compositionally biased region" description="Polar residues" evidence="7">
    <location>
        <begin position="1171"/>
        <end position="1182"/>
    </location>
</feature>
<evidence type="ECO:0000259" key="8">
    <source>
        <dbReference type="Pfam" id="PF04762"/>
    </source>
</evidence>
<dbReference type="Pfam" id="PF23936">
    <property type="entry name" value="HB_ELP1"/>
    <property type="match status" value="1"/>
</dbReference>
<keyword evidence="4" id="KW-0819">tRNA processing</keyword>
<evidence type="ECO:0000256" key="3">
    <source>
        <dbReference type="ARBA" id="ARBA00022490"/>
    </source>
</evidence>
<keyword evidence="14" id="KW-1185">Reference proteome</keyword>
<feature type="domain" description="ELP1 first N-terminal beta-propeller" evidence="8">
    <location>
        <begin position="1"/>
        <end position="362"/>
    </location>
</feature>
<accession>A0A6A6PCG2</accession>
<evidence type="ECO:0000256" key="7">
    <source>
        <dbReference type="SAM" id="MobiDB-lite"/>
    </source>
</evidence>
<dbReference type="InterPro" id="IPR056164">
    <property type="entry name" value="Beta-prop_ELP1_1st"/>
</dbReference>
<evidence type="ECO:0000259" key="9">
    <source>
        <dbReference type="Pfam" id="PF23797"/>
    </source>
</evidence>
<feature type="region of interest" description="Disordered" evidence="7">
    <location>
        <begin position="1294"/>
        <end position="1313"/>
    </location>
</feature>
<evidence type="ECO:0000259" key="12">
    <source>
        <dbReference type="Pfam" id="PF23936"/>
    </source>
</evidence>
<dbReference type="Proteomes" id="UP000799766">
    <property type="component" value="Unassembled WGS sequence"/>
</dbReference>
<dbReference type="GO" id="GO:0000049">
    <property type="term" value="F:tRNA binding"/>
    <property type="evidence" value="ECO:0007669"/>
    <property type="project" value="TreeGrafter"/>
</dbReference>
<dbReference type="UniPathway" id="UPA00988"/>
<dbReference type="GO" id="GO:0005829">
    <property type="term" value="C:cytosol"/>
    <property type="evidence" value="ECO:0007669"/>
    <property type="project" value="TreeGrafter"/>
</dbReference>
<dbReference type="GO" id="GO:0005634">
    <property type="term" value="C:nucleus"/>
    <property type="evidence" value="ECO:0007669"/>
    <property type="project" value="UniProtKB-SubCell"/>
</dbReference>
<feature type="domain" description="ELP1 TPR" evidence="10">
    <location>
        <begin position="903"/>
        <end position="1067"/>
    </location>
</feature>
<dbReference type="InterPro" id="IPR056165">
    <property type="entry name" value="Beta-prop_ELP1_2nd"/>
</dbReference>
<evidence type="ECO:0000259" key="11">
    <source>
        <dbReference type="Pfam" id="PF23925"/>
    </source>
</evidence>
<evidence type="ECO:0000256" key="6">
    <source>
        <dbReference type="PIRNR" id="PIRNR017233"/>
    </source>
</evidence>
<name>A0A6A6PCG2_9PEZI</name>
<dbReference type="Pfam" id="PF23797">
    <property type="entry name" value="Beta-prop_ELP1_2nd"/>
    <property type="match status" value="1"/>
</dbReference>
<dbReference type="InterPro" id="IPR006849">
    <property type="entry name" value="Elp1"/>
</dbReference>
<comment type="pathway">
    <text evidence="1">tRNA modification; 5-methoxycarbonylmethyl-2-thiouridine-tRNA biosynthesis.</text>
</comment>
<evidence type="ECO:0000313" key="14">
    <source>
        <dbReference type="Proteomes" id="UP000799766"/>
    </source>
</evidence>
<dbReference type="Gene3D" id="2.130.10.10">
    <property type="entry name" value="YVTN repeat-like/Quinoprotein amine dehydrogenase"/>
    <property type="match status" value="1"/>
</dbReference>
<protein>
    <recommendedName>
        <fullName evidence="5 6">Elongator complex protein 1</fullName>
    </recommendedName>
</protein>
<feature type="region of interest" description="Disordered" evidence="7">
    <location>
        <begin position="1141"/>
        <end position="1220"/>
    </location>
</feature>